<keyword evidence="4" id="KW-1185">Reference proteome</keyword>
<dbReference type="Pfam" id="PF16363">
    <property type="entry name" value="GDP_Man_Dehyd"/>
    <property type="match status" value="1"/>
</dbReference>
<dbReference type="InterPro" id="IPR016040">
    <property type="entry name" value="NAD(P)-bd_dom"/>
</dbReference>
<dbReference type="NCBIfam" id="TIGR04180">
    <property type="entry name" value="EDH_00030"/>
    <property type="match status" value="1"/>
</dbReference>
<dbReference type="InterPro" id="IPR036291">
    <property type="entry name" value="NAD(P)-bd_dom_sf"/>
</dbReference>
<dbReference type="PANTHER" id="PTHR43000">
    <property type="entry name" value="DTDP-D-GLUCOSE 4,6-DEHYDRATASE-RELATED"/>
    <property type="match status" value="1"/>
</dbReference>
<dbReference type="InterPro" id="IPR045869">
    <property type="entry name" value="Arna-like_SDR_e"/>
</dbReference>
<dbReference type="OrthoDB" id="9801785at2"/>
<sequence length="413" mass="45392">MASGVASRIGRFSTPGNQAGGAPARTGKTRCHAFVRACKGALDNFPDAGQIFQRIHAQAPRPRIIENRPDRRPGDIAVKLENKKILVTGADGFIGSHLVEHLVNLGADVRAFVYYNSFNSWGWLDRAPDHVKKAIDVFAGDIRDPNGVRTAMQDCDVVMHLAALIAIPFSYHSPDSYVDTNVKGTLNIVQAARDLGVERVVHTSTSEVYGTARFVPITEEHPLQGQSPYSASKIGADQIAQSFYLSFETPVATIRPFNTYGPRQSARAVIPTIITQIANGKDKIRLGATHPTRDFNYVRDTVRGFCAVAESDKALGEAINIGSNFEISIGDTAALIAERMGRDVRIVSEDQRMRPEKSEVERLWAANAKAEELTGWTPQYGDREGFGRGLDETIEWFTDPANLSQYKADTYNI</sequence>
<dbReference type="AlphaFoldDB" id="A0A6I4U4J4"/>
<evidence type="ECO:0000256" key="1">
    <source>
        <dbReference type="SAM" id="MobiDB-lite"/>
    </source>
</evidence>
<evidence type="ECO:0000313" key="4">
    <source>
        <dbReference type="Proteomes" id="UP000429229"/>
    </source>
</evidence>
<evidence type="ECO:0000259" key="2">
    <source>
        <dbReference type="Pfam" id="PF16363"/>
    </source>
</evidence>
<dbReference type="CDD" id="cd05257">
    <property type="entry name" value="Arna_like_SDR_e"/>
    <property type="match status" value="1"/>
</dbReference>
<feature type="region of interest" description="Disordered" evidence="1">
    <location>
        <begin position="1"/>
        <end position="26"/>
    </location>
</feature>
<dbReference type="SUPFAM" id="SSF51735">
    <property type="entry name" value="NAD(P)-binding Rossmann-fold domains"/>
    <property type="match status" value="1"/>
</dbReference>
<organism evidence="3 4">
    <name type="scientific">Alteriqipengyuania halimionae</name>
    <dbReference type="NCBI Taxonomy" id="1926630"/>
    <lineage>
        <taxon>Bacteria</taxon>
        <taxon>Pseudomonadati</taxon>
        <taxon>Pseudomonadota</taxon>
        <taxon>Alphaproteobacteria</taxon>
        <taxon>Sphingomonadales</taxon>
        <taxon>Erythrobacteraceae</taxon>
        <taxon>Alteriqipengyuania</taxon>
    </lineage>
</organism>
<dbReference type="EMBL" id="WTYR01000001">
    <property type="protein sequence ID" value="MXP10920.1"/>
    <property type="molecule type" value="Genomic_DNA"/>
</dbReference>
<dbReference type="Gene3D" id="3.40.50.720">
    <property type="entry name" value="NAD(P)-binding Rossmann-like Domain"/>
    <property type="match status" value="1"/>
</dbReference>
<protein>
    <submittedName>
        <fullName evidence="3">SDR family NAD(P)-dependent oxidoreductase</fullName>
    </submittedName>
</protein>
<dbReference type="Proteomes" id="UP000429229">
    <property type="component" value="Unassembled WGS sequence"/>
</dbReference>
<gene>
    <name evidence="3" type="ORF">GRI68_12090</name>
</gene>
<dbReference type="InterPro" id="IPR026390">
    <property type="entry name" value="LegB-like"/>
</dbReference>
<reference evidence="3 4" key="1">
    <citation type="submission" date="2019-12" db="EMBL/GenBank/DDBJ databases">
        <title>Genomic-based taxomic classification of the family Erythrobacteraceae.</title>
        <authorList>
            <person name="Xu L."/>
        </authorList>
    </citation>
    <scope>NUCLEOTIDE SEQUENCE [LARGE SCALE GENOMIC DNA]</scope>
    <source>
        <strain evidence="3 4">LMG 29519</strain>
    </source>
</reference>
<name>A0A6I4U4J4_9SPHN</name>
<evidence type="ECO:0000313" key="3">
    <source>
        <dbReference type="EMBL" id="MXP10920.1"/>
    </source>
</evidence>
<feature type="domain" description="NAD(P)-binding" evidence="2">
    <location>
        <begin position="86"/>
        <end position="384"/>
    </location>
</feature>
<proteinExistence type="predicted"/>
<accession>A0A6I4U4J4</accession>
<comment type="caution">
    <text evidence="3">The sequence shown here is derived from an EMBL/GenBank/DDBJ whole genome shotgun (WGS) entry which is preliminary data.</text>
</comment>
<dbReference type="GO" id="GO:0016831">
    <property type="term" value="F:carboxy-lyase activity"/>
    <property type="evidence" value="ECO:0007669"/>
    <property type="project" value="InterPro"/>
</dbReference>